<evidence type="ECO:0008006" key="3">
    <source>
        <dbReference type="Google" id="ProtNLM"/>
    </source>
</evidence>
<comment type="caution">
    <text evidence="1">The sequence shown here is derived from an EMBL/GenBank/DDBJ whole genome shotgun (WGS) entry which is preliminary data.</text>
</comment>
<organism evidence="1 2">
    <name type="scientific">Moniliophthora roreri (strain MCA 2997)</name>
    <name type="common">Cocoa frosty pod rot fungus</name>
    <name type="synonym">Crinipellis roreri</name>
    <dbReference type="NCBI Taxonomy" id="1381753"/>
    <lineage>
        <taxon>Eukaryota</taxon>
        <taxon>Fungi</taxon>
        <taxon>Dikarya</taxon>
        <taxon>Basidiomycota</taxon>
        <taxon>Agaricomycotina</taxon>
        <taxon>Agaricomycetes</taxon>
        <taxon>Agaricomycetidae</taxon>
        <taxon>Agaricales</taxon>
        <taxon>Marasmiineae</taxon>
        <taxon>Marasmiaceae</taxon>
        <taxon>Moniliophthora</taxon>
    </lineage>
</organism>
<dbReference type="CDD" id="cd00257">
    <property type="entry name" value="beta-trefoil_FSCN-like"/>
    <property type="match status" value="1"/>
</dbReference>
<dbReference type="InterPro" id="IPR008999">
    <property type="entry name" value="Actin-crosslinking"/>
</dbReference>
<dbReference type="EMBL" id="AWSO01001210">
    <property type="protein sequence ID" value="ESK84878.1"/>
    <property type="molecule type" value="Genomic_DNA"/>
</dbReference>
<name>V2WDH1_MONRO</name>
<reference evidence="1 2" key="1">
    <citation type="journal article" date="2014" name="BMC Genomics">
        <title>Genome and secretome analysis of the hemibiotrophic fungal pathogen, Moniliophthora roreri, which causes frosty pod rot disease of cacao: mechanisms of the biotrophic and necrotrophic phases.</title>
        <authorList>
            <person name="Meinhardt L.W."/>
            <person name="Costa G.G.L."/>
            <person name="Thomazella D.P.T."/>
            <person name="Teixeira P.J.P.L."/>
            <person name="Carazzolle M.F."/>
            <person name="Schuster S.C."/>
            <person name="Carlson J.E."/>
            <person name="Guiltinan M.J."/>
            <person name="Mieczkowski P."/>
            <person name="Farmer A."/>
            <person name="Ramaraj T."/>
            <person name="Crozier J."/>
            <person name="Davis R.E."/>
            <person name="Shao J."/>
            <person name="Melnick R.L."/>
            <person name="Pereira G.A.G."/>
            <person name="Bailey B.A."/>
        </authorList>
    </citation>
    <scope>NUCLEOTIDE SEQUENCE [LARGE SCALE GENOMIC DNA]</scope>
    <source>
        <strain evidence="1 2">MCA 2997</strain>
    </source>
</reference>
<protein>
    <recommendedName>
        <fullName evidence="3">Fascin domain-containing protein</fullName>
    </recommendedName>
</protein>
<gene>
    <name evidence="1" type="ORF">Moror_14926</name>
</gene>
<keyword evidence="2" id="KW-1185">Reference proteome</keyword>
<accession>V2WDH1</accession>
<dbReference type="OrthoDB" id="2649102at2759"/>
<proteinExistence type="predicted"/>
<evidence type="ECO:0000313" key="2">
    <source>
        <dbReference type="Proteomes" id="UP000017559"/>
    </source>
</evidence>
<dbReference type="KEGG" id="mrr:Moror_14926"/>
<dbReference type="AlphaFoldDB" id="V2WDH1"/>
<dbReference type="HOGENOM" id="CLU_045405_0_0_1"/>
<dbReference type="Proteomes" id="UP000017559">
    <property type="component" value="Unassembled WGS sequence"/>
</dbReference>
<dbReference type="SUPFAM" id="SSF50405">
    <property type="entry name" value="Actin-crosslinking proteins"/>
    <property type="match status" value="2"/>
</dbReference>
<evidence type="ECO:0000313" key="1">
    <source>
        <dbReference type="EMBL" id="ESK84878.1"/>
    </source>
</evidence>
<sequence>MSSQKFNPTVSSTIAIHNFTSMDFDDNAIFVIVPRSSGKIALVSHNEKYMNMYYLNNIKCEGPGRGLNISVTFLDDYFVQFSISGFKGQDGKTYYVSCEPGNASYYRSLAVKKEQDHSTFFVIEPIGKATLTGTVALKDINGKFMSVTSTNGLTFDKTFVEENAIFEAHASGSKYTLIGSNSKYVNMYYVNDVKCEGPGGGLAVGLYNRPLRRVNLTISGYSGQDGKTYFLSNLPGNESYYGSLTVAKTESEHCCFQIEPISVADDNAKFTVKHDGSKLALIGNNRKYMNMYYVDDVKCEGPGGGLALEVGYNGDRTVFLTISGYEGQNRATYFLSIDTCCFYIDSVTQVSGTIALRDEHGAYLHVTNDKGLVFSHGAVDNNAKFTVKQNGNKVNLVGVGEWLIHNLIPGYGSYVNMYGIEYVQCKGPSSGLALGVNTLVNGLVRLTISGYQGQDGKTTYLSSHASKAKESLLVASDGSDASCCFVVKNC</sequence>
<dbReference type="Gene3D" id="2.80.10.50">
    <property type="match status" value="2"/>
</dbReference>